<organism evidence="7 8">
    <name type="scientific">Linum tenue</name>
    <dbReference type="NCBI Taxonomy" id="586396"/>
    <lineage>
        <taxon>Eukaryota</taxon>
        <taxon>Viridiplantae</taxon>
        <taxon>Streptophyta</taxon>
        <taxon>Embryophyta</taxon>
        <taxon>Tracheophyta</taxon>
        <taxon>Spermatophyta</taxon>
        <taxon>Magnoliopsida</taxon>
        <taxon>eudicotyledons</taxon>
        <taxon>Gunneridae</taxon>
        <taxon>Pentapetalae</taxon>
        <taxon>rosids</taxon>
        <taxon>fabids</taxon>
        <taxon>Malpighiales</taxon>
        <taxon>Linaceae</taxon>
        <taxon>Linum</taxon>
    </lineage>
</organism>
<evidence type="ECO:0000256" key="4">
    <source>
        <dbReference type="ARBA" id="ARBA00023163"/>
    </source>
</evidence>
<keyword evidence="8" id="KW-1185">Reference proteome</keyword>
<evidence type="ECO:0000256" key="5">
    <source>
        <dbReference type="ARBA" id="ARBA00023242"/>
    </source>
</evidence>
<evidence type="ECO:0000256" key="2">
    <source>
        <dbReference type="ARBA" id="ARBA00023015"/>
    </source>
</evidence>
<feature type="domain" description="TF-B3" evidence="6">
    <location>
        <begin position="113"/>
        <end position="174"/>
    </location>
</feature>
<accession>A0AAV0RB03</accession>
<feature type="non-terminal residue" evidence="7">
    <location>
        <position position="1"/>
    </location>
</feature>
<comment type="subcellular location">
    <subcellularLocation>
        <location evidence="1">Nucleus</location>
    </subcellularLocation>
</comment>
<evidence type="ECO:0000313" key="7">
    <source>
        <dbReference type="EMBL" id="CAI0553603.1"/>
    </source>
</evidence>
<dbReference type="SMART" id="SM01019">
    <property type="entry name" value="B3"/>
    <property type="match status" value="2"/>
</dbReference>
<proteinExistence type="predicted"/>
<evidence type="ECO:0000313" key="8">
    <source>
        <dbReference type="Proteomes" id="UP001154282"/>
    </source>
</evidence>
<dbReference type="Pfam" id="PF02362">
    <property type="entry name" value="B3"/>
    <property type="match status" value="2"/>
</dbReference>
<dbReference type="CDD" id="cd10017">
    <property type="entry name" value="B3_DNA"/>
    <property type="match status" value="2"/>
</dbReference>
<dbReference type="InterPro" id="IPR003340">
    <property type="entry name" value="B3_DNA-bd"/>
</dbReference>
<comment type="caution">
    <text evidence="7">The sequence shown here is derived from an EMBL/GenBank/DDBJ whole genome shotgun (WGS) entry which is preliminary data.</text>
</comment>
<dbReference type="SUPFAM" id="SSF101936">
    <property type="entry name" value="DNA-binding pseudobarrel domain"/>
    <property type="match status" value="2"/>
</dbReference>
<dbReference type="Proteomes" id="UP001154282">
    <property type="component" value="Unassembled WGS sequence"/>
</dbReference>
<dbReference type="PROSITE" id="PS50863">
    <property type="entry name" value="B3"/>
    <property type="match status" value="2"/>
</dbReference>
<protein>
    <recommendedName>
        <fullName evidence="6">TF-B3 domain-containing protein</fullName>
    </recommendedName>
</protein>
<dbReference type="AlphaFoldDB" id="A0AAV0RB03"/>
<evidence type="ECO:0000256" key="3">
    <source>
        <dbReference type="ARBA" id="ARBA00023125"/>
    </source>
</evidence>
<dbReference type="PANTHER" id="PTHR31920">
    <property type="entry name" value="B3 DOMAIN-CONTAINING"/>
    <property type="match status" value="1"/>
</dbReference>
<keyword evidence="2" id="KW-0805">Transcription regulation</keyword>
<name>A0AAV0RB03_9ROSI</name>
<keyword evidence="5" id="KW-0539">Nucleus</keyword>
<dbReference type="Gene3D" id="2.40.330.10">
    <property type="entry name" value="DNA-binding pseudobarrel domain"/>
    <property type="match status" value="2"/>
</dbReference>
<evidence type="ECO:0000256" key="1">
    <source>
        <dbReference type="ARBA" id="ARBA00004123"/>
    </source>
</evidence>
<dbReference type="PANTHER" id="PTHR31920:SF37">
    <property type="entry name" value="B3 DOMAIN-CONTAINING TRANSCRIPTION FACTOR VRN1"/>
    <property type="match status" value="1"/>
</dbReference>
<keyword evidence="4" id="KW-0804">Transcription</keyword>
<dbReference type="GO" id="GO:0003677">
    <property type="term" value="F:DNA binding"/>
    <property type="evidence" value="ECO:0007669"/>
    <property type="project" value="UniProtKB-KW"/>
</dbReference>
<dbReference type="EMBL" id="CAMGYJ010000010">
    <property type="protein sequence ID" value="CAI0553603.1"/>
    <property type="molecule type" value="Genomic_DNA"/>
</dbReference>
<dbReference type="InterPro" id="IPR015300">
    <property type="entry name" value="DNA-bd_pseudobarrel_sf"/>
</dbReference>
<reference evidence="7" key="1">
    <citation type="submission" date="2022-08" db="EMBL/GenBank/DDBJ databases">
        <authorList>
            <person name="Gutierrez-Valencia J."/>
        </authorList>
    </citation>
    <scope>NUCLEOTIDE SEQUENCE</scope>
</reference>
<dbReference type="GO" id="GO:0005634">
    <property type="term" value="C:nucleus"/>
    <property type="evidence" value="ECO:0007669"/>
    <property type="project" value="UniProtKB-SubCell"/>
</dbReference>
<dbReference type="InterPro" id="IPR050655">
    <property type="entry name" value="Plant_B3_domain"/>
</dbReference>
<sequence>NVGDILMRGGNSENWASHRHSLKKKLSLPVLNRWPVAELSQSWNISEDALRFQDRNKDNKLFTVSLAPLQRAKKLQLSSFLLQQWMLRFHGSAHDSSEYYFRKTLIKTRTCVVTLELPNGDAWLVQLVRDDKARVWFKKGWEQFSRHYCFKHGDFLVFERQGTSRFLVLVFERSAAEIDYSKSPVDCSCPEELAPAVGRMKMGDPKGKAPAAAVGFTDNAETQLRPSSSNLPNDFGISAAAPNFPTEQPFFSKVITARYCSSGGPRFPLEFVRKHITRSSVEWLQLRVGDSIWAVKLLVYDQHGYSTPCRGWIKFATDNLLNKGDICTFEVTTTPQTLNVHIQRHPS</sequence>
<keyword evidence="3" id="KW-0238">DNA-binding</keyword>
<evidence type="ECO:0000259" key="6">
    <source>
        <dbReference type="PROSITE" id="PS50863"/>
    </source>
</evidence>
<feature type="domain" description="TF-B3" evidence="6">
    <location>
        <begin position="250"/>
        <end position="346"/>
    </location>
</feature>
<gene>
    <name evidence="7" type="ORF">LITE_LOCUS46900</name>
</gene>